<evidence type="ECO:0000313" key="1">
    <source>
        <dbReference type="EMBL" id="AIE84243.1"/>
    </source>
</evidence>
<gene>
    <name evidence="1" type="ORF">OP10G_0875</name>
</gene>
<dbReference type="EMBL" id="CP007139">
    <property type="protein sequence ID" value="AIE84243.1"/>
    <property type="molecule type" value="Genomic_DNA"/>
</dbReference>
<protein>
    <recommendedName>
        <fullName evidence="3">Co-chaperone DjlA N-terminal domain-containing protein</fullName>
    </recommendedName>
</protein>
<sequence>MTRESYAILCYAANALEAERPAFDPVTNFEHLAELVYSLVERLIWADGWLDPAESDMLDALLEEDRLQRGALVERLSKGPADDEILKQVPEFIRACRRYDRVNGTRLEPTAINALDSLGMGVLASDREITTQEFDALRDALAACHRYLETRPKLG</sequence>
<dbReference type="HOGENOM" id="CLU_1692887_0_0_0"/>
<dbReference type="Proteomes" id="UP000027982">
    <property type="component" value="Chromosome"/>
</dbReference>
<organism evidence="1 2">
    <name type="scientific">Fimbriimonas ginsengisoli Gsoil 348</name>
    <dbReference type="NCBI Taxonomy" id="661478"/>
    <lineage>
        <taxon>Bacteria</taxon>
        <taxon>Bacillati</taxon>
        <taxon>Armatimonadota</taxon>
        <taxon>Fimbriimonadia</taxon>
        <taxon>Fimbriimonadales</taxon>
        <taxon>Fimbriimonadaceae</taxon>
        <taxon>Fimbriimonas</taxon>
    </lineage>
</organism>
<dbReference type="AlphaFoldDB" id="A0A068NKX3"/>
<dbReference type="InterPro" id="IPR029024">
    <property type="entry name" value="TerB-like"/>
</dbReference>
<keyword evidence="2" id="KW-1185">Reference proteome</keyword>
<accession>A0A068NKX3</accession>
<reference evidence="1 2" key="1">
    <citation type="journal article" date="2014" name="PLoS ONE">
        <title>The first complete genome sequence of the class fimbriimonadia in the phylum armatimonadetes.</title>
        <authorList>
            <person name="Hu Z.Y."/>
            <person name="Wang Y.Z."/>
            <person name="Im W.T."/>
            <person name="Wang S.Y."/>
            <person name="Zhao G.P."/>
            <person name="Zheng H.J."/>
            <person name="Quan Z.X."/>
        </authorList>
    </citation>
    <scope>NUCLEOTIDE SEQUENCE [LARGE SCALE GENOMIC DNA]</scope>
    <source>
        <strain evidence="1">Gsoil 348</strain>
    </source>
</reference>
<name>A0A068NKX3_FIMGI</name>
<evidence type="ECO:0000313" key="2">
    <source>
        <dbReference type="Proteomes" id="UP000027982"/>
    </source>
</evidence>
<evidence type="ECO:0008006" key="3">
    <source>
        <dbReference type="Google" id="ProtNLM"/>
    </source>
</evidence>
<dbReference type="KEGG" id="fgi:OP10G_0875"/>
<proteinExistence type="predicted"/>
<dbReference type="RefSeq" id="WP_025227114.1">
    <property type="nucleotide sequence ID" value="NZ_CP007139.1"/>
</dbReference>
<dbReference type="SUPFAM" id="SSF158682">
    <property type="entry name" value="TerB-like"/>
    <property type="match status" value="1"/>
</dbReference>